<dbReference type="CDD" id="cd01127">
    <property type="entry name" value="TrwB_TraG_TraD_VirD4"/>
    <property type="match status" value="1"/>
</dbReference>
<dbReference type="OrthoDB" id="9804380at2"/>
<dbReference type="InterPro" id="IPR043964">
    <property type="entry name" value="P-loop_TraG"/>
</dbReference>
<accession>A0A328A0L8</accession>
<dbReference type="PANTHER" id="PTHR30121">
    <property type="entry name" value="UNCHARACTERIZED PROTEIN YJGR-RELATED"/>
    <property type="match status" value="1"/>
</dbReference>
<protein>
    <submittedName>
        <fullName evidence="2">Conjugal transfer protein</fullName>
    </submittedName>
</protein>
<dbReference type="PANTHER" id="PTHR30121:SF6">
    <property type="entry name" value="SLR6007 PROTEIN"/>
    <property type="match status" value="1"/>
</dbReference>
<dbReference type="EMBL" id="PZJG01000030">
    <property type="protein sequence ID" value="RAK47847.1"/>
    <property type="molecule type" value="Genomic_DNA"/>
</dbReference>
<keyword evidence="2" id="KW-0614">Plasmid</keyword>
<dbReference type="Gene3D" id="3.40.50.300">
    <property type="entry name" value="P-loop containing nucleotide triphosphate hydrolases"/>
    <property type="match status" value="1"/>
</dbReference>
<dbReference type="InterPro" id="IPR027417">
    <property type="entry name" value="P-loop_NTPase"/>
</dbReference>
<comment type="caution">
    <text evidence="2">The sequence shown here is derived from an EMBL/GenBank/DDBJ whole genome shotgun (WGS) entry which is preliminary data.</text>
</comment>
<evidence type="ECO:0000313" key="3">
    <source>
        <dbReference type="Proteomes" id="UP000249579"/>
    </source>
</evidence>
<dbReference type="AlphaFoldDB" id="A0A328A0L8"/>
<evidence type="ECO:0000259" key="1">
    <source>
        <dbReference type="Pfam" id="PF19044"/>
    </source>
</evidence>
<dbReference type="SUPFAM" id="SSF52540">
    <property type="entry name" value="P-loop containing nucleoside triphosphate hydrolases"/>
    <property type="match status" value="1"/>
</dbReference>
<dbReference type="RefSeq" id="WP_111744421.1">
    <property type="nucleotide sequence ID" value="NZ_CM009972.1"/>
</dbReference>
<evidence type="ECO:0000313" key="2">
    <source>
        <dbReference type="EMBL" id="RAK47847.1"/>
    </source>
</evidence>
<dbReference type="Proteomes" id="UP000249579">
    <property type="component" value="Plasmid pZKMB1"/>
</dbReference>
<sequence length="659" mass="76620">MAKGLLNVFNKKEKKVEHDEFGIPLNEKSVGLDSVIDNEGFSEIVPFSFEEHLDYIISGDKYIRCLAIIDYPKRKYGNWLSELRRKKGNITIVQLVKSSPAQKMQSHYNRTIKNKEAEMLNTHDPLRLKKLQKQIDSANYQLDKYMDNEATYVYQYMYIYLQAKSLEELDNLTNSVEITLTKAQLKPMKTTRGQYQTFWSSMPIAENLLEDYTYKESNTETASSMFPFDDAEILYLNPKSDVEGINKDTNSLIAIDYTNPYKTLNQNIVIIGTSGVGKSTYLKAKILRNTARRIQQFIIDPENEYTDMVEMLGGQVITLSSTSDTKINPLQIYSQNITDDERETITNEKIINDKINRILALFEALDNDLTQVKRAVLDKQVRRVYERYNFFNLDNIADLEPYKYPTLKDVYEQITNLKSEDEERFNVIRDFYYILDSYVNGSSTIFNGHTNISMDNKLVSFNLKPLQNEVSVQGAAYLNTFAYLWDEITNTKEQCKFYCDEFHFLLMNPNSALFFFNAYKRFRKYNAAAIAGTQNVADILDARTTDDKKVGEAIVSNSYTKIFFGLDSNQIDDVIKKLGVEFSQKEKSLLKRRKQREAIIIYGSQRAFLNVRLTKEELRLLNPKEYSREYNEDPNVIPNYKKEINLTPLEIDELNDFTI</sequence>
<proteinExistence type="predicted"/>
<feature type="domain" description="TraG P-loop" evidence="1">
    <location>
        <begin position="263"/>
        <end position="590"/>
    </location>
</feature>
<dbReference type="Pfam" id="PF19044">
    <property type="entry name" value="P-loop_TraG"/>
    <property type="match status" value="1"/>
</dbReference>
<gene>
    <name evidence="2" type="ORF">BHX94_12255</name>
</gene>
<organism evidence="2 3">
    <name type="scientific">Macrococcoides bohemicum</name>
    <dbReference type="NCBI Taxonomy" id="1903056"/>
    <lineage>
        <taxon>Bacteria</taxon>
        <taxon>Bacillati</taxon>
        <taxon>Bacillota</taxon>
        <taxon>Bacilli</taxon>
        <taxon>Bacillales</taxon>
        <taxon>Staphylococcaceae</taxon>
        <taxon>Macrococcoides</taxon>
    </lineage>
</organism>
<dbReference type="InterPro" id="IPR051162">
    <property type="entry name" value="T4SS_component"/>
</dbReference>
<reference evidence="2 3" key="1">
    <citation type="journal article" date="2018" name="Front. Microbiol.">
        <title>Description and Comparative Genomics of Macrococcus caseolyticus subsp. hominis subsp. nov., Macrococcus goetzii sp. nov., Macrococcus epidermidis sp. nov., and Macrococcus bohemicus sp. nov., Novel Macrococci From Human Clinical Material With Virulence Potential and Suspected Uptake of Foreign DNA by Natural Transformation.</title>
        <authorList>
            <person name="Maslanova I."/>
            <person name="Wertheimer Z."/>
            <person name="Sedlacek I."/>
            <person name="Svec P."/>
            <person name="Indrakova A."/>
            <person name="Kovarovic V."/>
            <person name="Schumann P."/>
            <person name="Sproer C."/>
            <person name="Kralova S."/>
            <person name="Sedo O."/>
            <person name="Kristofova L."/>
            <person name="Vrbovska V."/>
            <person name="Fuzik T."/>
            <person name="Petras P."/>
            <person name="Zdrahal Z."/>
            <person name="Ruzickova V."/>
            <person name="Doskar J."/>
            <person name="Pantucek R."/>
        </authorList>
    </citation>
    <scope>NUCLEOTIDE SEQUENCE [LARGE SCALE GENOMIC DNA]</scope>
    <source>
        <strain evidence="2 3">03/115</strain>
        <plasmid evidence="2">pZKMB1</plasmid>
    </source>
</reference>
<dbReference type="Gene3D" id="1.10.8.730">
    <property type="match status" value="1"/>
</dbReference>
<name>A0A328A0L8_9STAP</name>
<geneLocation type="plasmid" evidence="3">
    <name>pzkmb1</name>
</geneLocation>